<keyword evidence="2" id="KW-1185">Reference proteome</keyword>
<sequence>MNGGKMINMQFSISLERIQTDAVKWSIDKKDYKTHNSLLECSAQKYLDYLYSNSLYLATENPSLINSVSYIAQKYVNCIVKVDVLDIQTEINLIESQMIESLFIPKNIDCGIKENIYVILKSLCNKYKVELRNLISKYSREHLLKVFYTNASVISYISAQSRYWKPTGEIDKNYINLISETFNAIYKFNSVLVNNFLGSEKKSYEYLIHFILNSSVEFQNIDDEIADIEGILKITRLLISTEQLLRNISFIYKSKGTINIENNQIYLNGPLNEKLNSYFNLDNENIINLQSEKINNIYREFEKKRGYSPFLLEEYLFKFEEKFLETRTFSTLIEDKALIFDIFSKTNQPEQAIKNMLEDLSLIPINEKDIYTQAFSNDNRLFRTPLIKISNYYLISYFILSESSSYFRYRILKNEIRNKLDKKLVNLVKEDFNELNLIDLKNKLENSNIPGDINFEFNKNSECKHLFENKKGLPQEIDGYFIKNNKLYLIELKNKDLHKSLNDISKSVKNTQSHLRSLNMLKKVIQQNKSLMQDVLGGEFSEVKIFLTHKFPHFLDGSYDEENEVTICSFKDLLNYCDKIL</sequence>
<name>A0ABS5M8V5_9BACI</name>
<reference evidence="1 2" key="1">
    <citation type="submission" date="2021-05" db="EMBL/GenBank/DDBJ databases">
        <title>Ornithinibacillus massiliensis sp. nov.</title>
        <authorList>
            <person name="Iwaza R."/>
            <person name="Lagier J.-C."/>
            <person name="Raoult D."/>
        </authorList>
    </citation>
    <scope>NUCLEOTIDE SEQUENCE [LARGE SCALE GENOMIC DNA]</scope>
    <source>
        <strain evidence="1 2">Marseille-P3601</strain>
    </source>
</reference>
<accession>A0ABS5M8V5</accession>
<dbReference type="EMBL" id="JAGXBY010000001">
    <property type="protein sequence ID" value="MBS3678741.1"/>
    <property type="molecule type" value="Genomic_DNA"/>
</dbReference>
<evidence type="ECO:0000313" key="1">
    <source>
        <dbReference type="EMBL" id="MBS3678741.1"/>
    </source>
</evidence>
<comment type="caution">
    <text evidence="1">The sequence shown here is derived from an EMBL/GenBank/DDBJ whole genome shotgun (WGS) entry which is preliminary data.</text>
</comment>
<dbReference type="Proteomes" id="UP000681870">
    <property type="component" value="Unassembled WGS sequence"/>
</dbReference>
<evidence type="ECO:0000313" key="2">
    <source>
        <dbReference type="Proteomes" id="UP000681870"/>
    </source>
</evidence>
<proteinExistence type="predicted"/>
<dbReference type="RefSeq" id="WP_211740841.1">
    <property type="nucleotide sequence ID" value="NZ_JAGXBY010000001.1"/>
</dbReference>
<protein>
    <recommendedName>
        <fullName evidence="3">NERD domain-containing protein</fullName>
    </recommendedName>
</protein>
<evidence type="ECO:0008006" key="3">
    <source>
        <dbReference type="Google" id="ProtNLM"/>
    </source>
</evidence>
<gene>
    <name evidence="1" type="ORF">KGF86_00780</name>
</gene>
<organism evidence="1 2">
    <name type="scientific">Ornithinibacillus massiliensis</name>
    <dbReference type="NCBI Taxonomy" id="1944633"/>
    <lineage>
        <taxon>Bacteria</taxon>
        <taxon>Bacillati</taxon>
        <taxon>Bacillota</taxon>
        <taxon>Bacilli</taxon>
        <taxon>Bacillales</taxon>
        <taxon>Bacillaceae</taxon>
        <taxon>Ornithinibacillus</taxon>
    </lineage>
</organism>